<dbReference type="SUPFAM" id="SSF57184">
    <property type="entry name" value="Growth factor receptor domain"/>
    <property type="match status" value="1"/>
</dbReference>
<dbReference type="PANTHER" id="PTHR10942">
    <property type="entry name" value="LEISHMANOLYSIN-LIKE PEPTIDASE"/>
    <property type="match status" value="1"/>
</dbReference>
<dbReference type="OrthoDB" id="238768at2759"/>
<keyword evidence="8" id="KW-1015">Disulfide bond</keyword>
<dbReference type="GO" id="GO:0006508">
    <property type="term" value="P:proteolysis"/>
    <property type="evidence" value="ECO:0007669"/>
    <property type="project" value="UniProtKB-KW"/>
</dbReference>
<dbReference type="InParanoid" id="G0R2W3"/>
<dbReference type="AlphaFoldDB" id="G0R2W3"/>
<dbReference type="Gene3D" id="2.10.220.10">
    <property type="entry name" value="Hormone Receptor, Insulin-like Growth Factor Receptor 1, Chain A, domain 2"/>
    <property type="match status" value="1"/>
</dbReference>
<evidence type="ECO:0000256" key="5">
    <source>
        <dbReference type="ARBA" id="ARBA00022801"/>
    </source>
</evidence>
<dbReference type="InterPro" id="IPR001577">
    <property type="entry name" value="Peptidase_M8"/>
</dbReference>
<dbReference type="STRING" id="857967.G0R2W3"/>
<keyword evidence="11" id="KW-1185">Reference proteome</keyword>
<dbReference type="Gene3D" id="3.90.132.10">
    <property type="entry name" value="Leishmanolysin , domain 2"/>
    <property type="match status" value="1"/>
</dbReference>
<keyword evidence="7" id="KW-0482">Metalloprotease</keyword>
<keyword evidence="6" id="KW-0862">Zinc</keyword>
<protein>
    <recommendedName>
        <fullName evidence="9">EGF-like domain-containing protein</fullName>
    </recommendedName>
</protein>
<dbReference type="SMART" id="SM00261">
    <property type="entry name" value="FU"/>
    <property type="match status" value="2"/>
</dbReference>
<evidence type="ECO:0000256" key="6">
    <source>
        <dbReference type="ARBA" id="ARBA00022833"/>
    </source>
</evidence>
<feature type="domain" description="EGF-like" evidence="9">
    <location>
        <begin position="339"/>
        <end position="371"/>
    </location>
</feature>
<dbReference type="GeneID" id="14904266"/>
<dbReference type="InterPro" id="IPR000742">
    <property type="entry name" value="EGF"/>
</dbReference>
<dbReference type="PROSITE" id="PS00022">
    <property type="entry name" value="EGF_1"/>
    <property type="match status" value="1"/>
</dbReference>
<evidence type="ECO:0000256" key="4">
    <source>
        <dbReference type="ARBA" id="ARBA00022723"/>
    </source>
</evidence>
<dbReference type="PANTHER" id="PTHR10942:SF0">
    <property type="entry name" value="LEISHMANOLYSIN-LIKE PEPTIDASE"/>
    <property type="match status" value="1"/>
</dbReference>
<keyword evidence="3" id="KW-0645">Protease</keyword>
<dbReference type="GO" id="GO:0046872">
    <property type="term" value="F:metal ion binding"/>
    <property type="evidence" value="ECO:0007669"/>
    <property type="project" value="UniProtKB-KW"/>
</dbReference>
<feature type="disulfide bond" evidence="8">
    <location>
        <begin position="343"/>
        <end position="353"/>
    </location>
</feature>
<evidence type="ECO:0000313" key="11">
    <source>
        <dbReference type="Proteomes" id="UP000008983"/>
    </source>
</evidence>
<accession>G0R2W3</accession>
<dbReference type="eggNOG" id="KOG3525">
    <property type="taxonomic scope" value="Eukaryota"/>
</dbReference>
<comment type="caution">
    <text evidence="8">Lacks conserved residue(s) required for the propagation of feature annotation.</text>
</comment>
<reference evidence="10 11" key="1">
    <citation type="submission" date="2011-07" db="EMBL/GenBank/DDBJ databases">
        <authorList>
            <person name="Coyne R."/>
            <person name="Brami D."/>
            <person name="Johnson J."/>
            <person name="Hostetler J."/>
            <person name="Hannick L."/>
            <person name="Clark T."/>
            <person name="Cassidy-Hanley D."/>
            <person name="Inman J."/>
        </authorList>
    </citation>
    <scope>NUCLEOTIDE SEQUENCE [LARGE SCALE GENOMIC DNA]</scope>
    <source>
        <strain evidence="10 11">G5</strain>
    </source>
</reference>
<name>G0R2W3_ICHMU</name>
<evidence type="ECO:0000256" key="2">
    <source>
        <dbReference type="ARBA" id="ARBA00005860"/>
    </source>
</evidence>
<dbReference type="EMBL" id="GL984282">
    <property type="protein sequence ID" value="EGR28174.1"/>
    <property type="molecule type" value="Genomic_DNA"/>
</dbReference>
<dbReference type="PROSITE" id="PS50026">
    <property type="entry name" value="EGF_3"/>
    <property type="match status" value="1"/>
</dbReference>
<dbReference type="SUPFAM" id="SSF55486">
    <property type="entry name" value="Metalloproteases ('zincins'), catalytic domain"/>
    <property type="match status" value="1"/>
</dbReference>
<feature type="disulfide bond" evidence="8">
    <location>
        <begin position="361"/>
        <end position="370"/>
    </location>
</feature>
<dbReference type="InterPro" id="IPR009030">
    <property type="entry name" value="Growth_fac_rcpt_cys_sf"/>
</dbReference>
<comment type="cofactor">
    <cofactor evidence="1">
        <name>Zn(2+)</name>
        <dbReference type="ChEBI" id="CHEBI:29105"/>
    </cofactor>
</comment>
<dbReference type="Proteomes" id="UP000008983">
    <property type="component" value="Unassembled WGS sequence"/>
</dbReference>
<evidence type="ECO:0000256" key="1">
    <source>
        <dbReference type="ARBA" id="ARBA00001947"/>
    </source>
</evidence>
<dbReference type="InterPro" id="IPR006212">
    <property type="entry name" value="Furin_repeat"/>
</dbReference>
<dbReference type="RefSeq" id="XP_004027519.1">
    <property type="nucleotide sequence ID" value="XM_004027470.1"/>
</dbReference>
<proteinExistence type="inferred from homology"/>
<dbReference type="GO" id="GO:0005737">
    <property type="term" value="C:cytoplasm"/>
    <property type="evidence" value="ECO:0007669"/>
    <property type="project" value="TreeGrafter"/>
</dbReference>
<sequence>MVMFYSDTDILINPQISVGEKDQVFQTILGQLKKAFLIEIFKIQNINGWIDMDNQQQTILKNPQNSLRFVNKLNPTTIYTKNILNVARKYYNCKLINGMYLEYIDDFTSMLYRDKNYQNTLLWSGIYAFNDIFTNSQYTIQEHQVLSIFTIAALLDTGFFTGVNMNYAENMTFGKNRGCTFYSNTCNGKTKLNPEYVNKNLGAKYCDSVNFLYKNEVVLSEKNQRNGCKSEKKSYCYQRVDKWENTDKIQYFGEKSRCFISNASTNAVAQEDEGIRCIYTECNAGRVEIYLNQDSLVQRRPLICQNRAVLNINGVNDQNGTITCPDDSVSFCAVNASKLVQKCPNNCSMNGFCFQDSICFCLQGKQGEGCEINCQNNTCPDCPEGQFKNPNNICKSSCPLGFYGINNICHMCFWNCKECNGGEYNNCTKCHDHQIFYNNQCYDICPDSTYLDEVNFKCKKCDDNCNFCVKAGECLDEIITDSGQIIKFLSIFLIIIIFV</sequence>
<dbReference type="CDD" id="cd00064">
    <property type="entry name" value="FU"/>
    <property type="match status" value="1"/>
</dbReference>
<evidence type="ECO:0000259" key="9">
    <source>
        <dbReference type="PROSITE" id="PS50026"/>
    </source>
</evidence>
<dbReference type="GO" id="GO:0004222">
    <property type="term" value="F:metalloendopeptidase activity"/>
    <property type="evidence" value="ECO:0007669"/>
    <property type="project" value="InterPro"/>
</dbReference>
<gene>
    <name evidence="10" type="ORF">IMG5_181030</name>
</gene>
<evidence type="ECO:0000256" key="3">
    <source>
        <dbReference type="ARBA" id="ARBA00022670"/>
    </source>
</evidence>
<organism evidence="10 11">
    <name type="scientific">Ichthyophthirius multifiliis</name>
    <name type="common">White spot disease agent</name>
    <name type="synonym">Ich</name>
    <dbReference type="NCBI Taxonomy" id="5932"/>
    <lineage>
        <taxon>Eukaryota</taxon>
        <taxon>Sar</taxon>
        <taxon>Alveolata</taxon>
        <taxon>Ciliophora</taxon>
        <taxon>Intramacronucleata</taxon>
        <taxon>Oligohymenophorea</taxon>
        <taxon>Hymenostomatida</taxon>
        <taxon>Ophryoglenina</taxon>
        <taxon>Ichthyophthirius</taxon>
    </lineage>
</organism>
<evidence type="ECO:0000256" key="8">
    <source>
        <dbReference type="PROSITE-ProRule" id="PRU00076"/>
    </source>
</evidence>
<dbReference type="GO" id="GO:0007155">
    <property type="term" value="P:cell adhesion"/>
    <property type="evidence" value="ECO:0007669"/>
    <property type="project" value="InterPro"/>
</dbReference>
<keyword evidence="4" id="KW-0479">Metal-binding</keyword>
<keyword evidence="8" id="KW-0245">EGF-like domain</keyword>
<comment type="similarity">
    <text evidence="2">Belongs to the peptidase M8 family.</text>
</comment>
<keyword evidence="5" id="KW-0378">Hydrolase</keyword>
<dbReference type="GO" id="GO:0016020">
    <property type="term" value="C:membrane"/>
    <property type="evidence" value="ECO:0007669"/>
    <property type="project" value="InterPro"/>
</dbReference>
<evidence type="ECO:0000313" key="10">
    <source>
        <dbReference type="EMBL" id="EGR28174.1"/>
    </source>
</evidence>
<evidence type="ECO:0000256" key="7">
    <source>
        <dbReference type="ARBA" id="ARBA00023049"/>
    </source>
</evidence>